<dbReference type="AlphaFoldDB" id="A0A0W7X1S9"/>
<gene>
    <name evidence="2" type="ORF">AT728_23220</name>
</gene>
<feature type="chain" id="PRO_5006936923" description="Protein TolB" evidence="1">
    <location>
        <begin position="42"/>
        <end position="372"/>
    </location>
</feature>
<evidence type="ECO:0000313" key="3">
    <source>
        <dbReference type="Proteomes" id="UP000054804"/>
    </source>
</evidence>
<sequence length="372" mass="39737">MADSRQQRTTGTAPRSRISRAALTAALTAVVTAGGPTAAHAGTAPAAHQVDRVSVATDGTQANDRSERAVLSRNGAYTAFYSLALNLTQDPPPHPPGTVYLRDNATGEVERIHGALSDPSVSDDGRYVTHQAFGPRLPNVKLLDRETGRTKLITDSPFKAASGDSSLSADGRYVAFTQHGSHPSIPDRVEVYDRVTDTYEVIAESPGPDAGPDLNQPSLSADGRYVAYRNARTQAIWLADRAKDTRTQIDDGGSSRLVELSGNGRVIAVNTVDGAYVRDIRTGVTTRFAGARADALSPDGRHLLYRSGDAEPHSELCLRHLPSGKETVVQRHARAVPGAVADRGRIVFDSPDADVVPGDTNGTADVYLWKRR</sequence>
<dbReference type="SUPFAM" id="SSF82171">
    <property type="entry name" value="DPP6 N-terminal domain-like"/>
    <property type="match status" value="1"/>
</dbReference>
<accession>A0A0W7X1S9</accession>
<dbReference type="STRING" id="1765722.AT728_23220"/>
<dbReference type="OrthoDB" id="39703at2"/>
<organism evidence="2 3">
    <name type="scientific">Streptomyces silvensis</name>
    <dbReference type="NCBI Taxonomy" id="1765722"/>
    <lineage>
        <taxon>Bacteria</taxon>
        <taxon>Bacillati</taxon>
        <taxon>Actinomycetota</taxon>
        <taxon>Actinomycetes</taxon>
        <taxon>Kitasatosporales</taxon>
        <taxon>Streptomycetaceae</taxon>
        <taxon>Streptomyces</taxon>
    </lineage>
</organism>
<evidence type="ECO:0008006" key="4">
    <source>
        <dbReference type="Google" id="ProtNLM"/>
    </source>
</evidence>
<dbReference type="Gene3D" id="2.120.10.30">
    <property type="entry name" value="TolB, C-terminal domain"/>
    <property type="match status" value="2"/>
</dbReference>
<dbReference type="Proteomes" id="UP000054804">
    <property type="component" value="Unassembled WGS sequence"/>
</dbReference>
<comment type="caution">
    <text evidence="2">The sequence shown here is derived from an EMBL/GenBank/DDBJ whole genome shotgun (WGS) entry which is preliminary data.</text>
</comment>
<evidence type="ECO:0000256" key="1">
    <source>
        <dbReference type="SAM" id="SignalP"/>
    </source>
</evidence>
<reference evidence="2 3" key="1">
    <citation type="submission" date="2015-12" db="EMBL/GenBank/DDBJ databases">
        <title>Draft genome sequence of Streptomyces silvensis ATCC 53525, a producer of novel hormone antagonists.</title>
        <authorList>
            <person name="Johnston C.W."/>
            <person name="Li Y."/>
            <person name="Magarvey N.A."/>
        </authorList>
    </citation>
    <scope>NUCLEOTIDE SEQUENCE [LARGE SCALE GENOMIC DNA]</scope>
    <source>
        <strain evidence="2 3">ATCC 53525</strain>
    </source>
</reference>
<feature type="signal peptide" evidence="1">
    <location>
        <begin position="1"/>
        <end position="41"/>
    </location>
</feature>
<keyword evidence="1" id="KW-0732">Signal</keyword>
<name>A0A0W7X1S9_9ACTN</name>
<dbReference type="EMBL" id="LOCL01000036">
    <property type="protein sequence ID" value="KUF16825.1"/>
    <property type="molecule type" value="Genomic_DNA"/>
</dbReference>
<evidence type="ECO:0000313" key="2">
    <source>
        <dbReference type="EMBL" id="KUF16825.1"/>
    </source>
</evidence>
<keyword evidence="3" id="KW-1185">Reference proteome</keyword>
<dbReference type="PANTHER" id="PTHR36842">
    <property type="entry name" value="PROTEIN TOLB HOMOLOG"/>
    <property type="match status" value="1"/>
</dbReference>
<dbReference type="InterPro" id="IPR011042">
    <property type="entry name" value="6-blade_b-propeller_TolB-like"/>
</dbReference>
<protein>
    <recommendedName>
        <fullName evidence="4">Protein TolB</fullName>
    </recommendedName>
</protein>
<dbReference type="RefSeq" id="WP_058849095.1">
    <property type="nucleotide sequence ID" value="NZ_LOCL01000036.1"/>
</dbReference>
<proteinExistence type="predicted"/>